<dbReference type="SUPFAM" id="SSF55031">
    <property type="entry name" value="Bacterial exopeptidase dimerisation domain"/>
    <property type="match status" value="1"/>
</dbReference>
<comment type="subunit">
    <text evidence="3">Homodimer.</text>
</comment>
<dbReference type="Gene3D" id="3.30.70.360">
    <property type="match status" value="1"/>
</dbReference>
<evidence type="ECO:0000259" key="9">
    <source>
        <dbReference type="Pfam" id="PF07687"/>
    </source>
</evidence>
<feature type="binding site" evidence="7">
    <location>
        <position position="90"/>
    </location>
    <ligand>
        <name>Zn(2+)</name>
        <dbReference type="ChEBI" id="CHEBI:29105"/>
        <label>2</label>
    </ligand>
</feature>
<keyword evidence="11" id="KW-1185">Reference proteome</keyword>
<dbReference type="EMBL" id="VUOA01000033">
    <property type="protein sequence ID" value="KAA2235745.1"/>
    <property type="molecule type" value="Genomic_DNA"/>
</dbReference>
<dbReference type="SUPFAM" id="SSF53187">
    <property type="entry name" value="Zn-dependent exopeptidases"/>
    <property type="match status" value="1"/>
</dbReference>
<evidence type="ECO:0000256" key="3">
    <source>
        <dbReference type="ARBA" id="ARBA00011738"/>
    </source>
</evidence>
<keyword evidence="5 10" id="KW-0378">Hydrolase</keyword>
<dbReference type="CDD" id="cd03884">
    <property type="entry name" value="M20_bAS"/>
    <property type="match status" value="1"/>
</dbReference>
<dbReference type="InterPro" id="IPR036264">
    <property type="entry name" value="Bact_exopeptidase_dim_dom"/>
</dbReference>
<dbReference type="InterPro" id="IPR011650">
    <property type="entry name" value="Peptidase_M20_dimer"/>
</dbReference>
<dbReference type="Pfam" id="PF01546">
    <property type="entry name" value="Peptidase_M20"/>
    <property type="match status" value="1"/>
</dbReference>
<name>A0A5B2VAW4_9HYPH</name>
<feature type="binding site" evidence="7">
    <location>
        <position position="90"/>
    </location>
    <ligand>
        <name>Zn(2+)</name>
        <dbReference type="ChEBI" id="CHEBI:29105"/>
        <label>1</label>
    </ligand>
</feature>
<feature type="binding site" evidence="8">
    <location>
        <position position="286"/>
    </location>
    <ligand>
        <name>allantoate</name>
        <dbReference type="ChEBI" id="CHEBI:17536"/>
    </ligand>
</feature>
<feature type="binding site" evidence="7">
    <location>
        <position position="380"/>
    </location>
    <ligand>
        <name>Zn(2+)</name>
        <dbReference type="ChEBI" id="CHEBI:29105"/>
        <label>2</label>
    </ligand>
</feature>
<dbReference type="NCBIfam" id="TIGR01879">
    <property type="entry name" value="hydantase"/>
    <property type="match status" value="1"/>
</dbReference>
<keyword evidence="7" id="KW-0862">Zinc</keyword>
<feature type="binding site" evidence="8">
    <location>
        <position position="273"/>
    </location>
    <ligand>
        <name>allantoate</name>
        <dbReference type="ChEBI" id="CHEBI:17536"/>
    </ligand>
</feature>
<dbReference type="NCBIfam" id="NF006775">
    <property type="entry name" value="PRK09290.2-5"/>
    <property type="match status" value="1"/>
</dbReference>
<dbReference type="Proteomes" id="UP000323142">
    <property type="component" value="Unassembled WGS sequence"/>
</dbReference>
<dbReference type="PANTHER" id="PTHR32494">
    <property type="entry name" value="ALLANTOATE DEIMINASE-RELATED"/>
    <property type="match status" value="1"/>
</dbReference>
<organism evidence="10 11">
    <name type="scientific">Salinarimonas soli</name>
    <dbReference type="NCBI Taxonomy" id="1638099"/>
    <lineage>
        <taxon>Bacteria</taxon>
        <taxon>Pseudomonadati</taxon>
        <taxon>Pseudomonadota</taxon>
        <taxon>Alphaproteobacteria</taxon>
        <taxon>Hyphomicrobiales</taxon>
        <taxon>Salinarimonadaceae</taxon>
        <taxon>Salinarimonas</taxon>
    </lineage>
</organism>
<proteinExistence type="inferred from homology"/>
<keyword evidence="6" id="KW-0464">Manganese</keyword>
<feature type="binding site" evidence="7">
    <location>
        <position position="79"/>
    </location>
    <ligand>
        <name>Zn(2+)</name>
        <dbReference type="ChEBI" id="CHEBI:29105"/>
        <label>1</label>
    </ligand>
</feature>
<sequence length="412" mass="42635">MISNHAFGERVMRLVDDLARHTDGPGLTRLYLSPAHRATAEVVRGLMEGAGLRAHIDAVGNVVGRHGPETGPVLLIGSHIDSVVDAGRFDGPLGVVAGLVALEALAREGADLPFAVELLAFGDEENVRFPTNLSTSYAVAGRYDPAWLEGRDADGVSVRDALQAFGADPAGVAGLGRDPRDVVGYLEVHIEQGPVLEAENRPVGVVSGIVGITRLRCHVVGEAGHAGTVPMAMRRDALAAAAEMIGAVERIGARRTDTVATVGVARPQPGAVNVIAARVDFTVDARAPDDAVRAAMMTDLEAECRAIAERRGVGFGIEPTMESPATPMDPGLTAALESAMAASGLAPRRLVSGAGHDAVAMAALGPTAMLFVRCLGGVSHNPAESITAEDADVAVRVLLEAIKAIGRARQPS</sequence>
<comment type="similarity">
    <text evidence="2">Belongs to the peptidase M20 family.</text>
</comment>
<protein>
    <submittedName>
        <fullName evidence="10">Allantoate amidohydrolase</fullName>
    </submittedName>
</protein>
<evidence type="ECO:0000313" key="10">
    <source>
        <dbReference type="EMBL" id="KAA2235745.1"/>
    </source>
</evidence>
<dbReference type="OrthoDB" id="9808195at2"/>
<comment type="cofactor">
    <cofactor evidence="1">
        <name>Mn(2+)</name>
        <dbReference type="ChEBI" id="CHEBI:29035"/>
    </cofactor>
</comment>
<feature type="binding site" evidence="7">
    <location>
        <position position="189"/>
    </location>
    <ligand>
        <name>Zn(2+)</name>
        <dbReference type="ChEBI" id="CHEBI:29105"/>
        <label>1</label>
    </ligand>
</feature>
<keyword evidence="4 7" id="KW-0479">Metal-binding</keyword>
<dbReference type="Gene3D" id="3.40.630.10">
    <property type="entry name" value="Zn peptidases"/>
    <property type="match status" value="1"/>
</dbReference>
<accession>A0A5B2VAW4</accession>
<gene>
    <name evidence="10" type="ORF">F0L46_18135</name>
</gene>
<evidence type="ECO:0000256" key="2">
    <source>
        <dbReference type="ARBA" id="ARBA00006153"/>
    </source>
</evidence>
<dbReference type="AlphaFoldDB" id="A0A5B2VAW4"/>
<evidence type="ECO:0000256" key="6">
    <source>
        <dbReference type="ARBA" id="ARBA00023211"/>
    </source>
</evidence>
<dbReference type="InterPro" id="IPR010158">
    <property type="entry name" value="Amidase_Cbmase"/>
</dbReference>
<feature type="binding site" evidence="8">
    <location>
        <position position="214"/>
    </location>
    <ligand>
        <name>allantoate</name>
        <dbReference type="ChEBI" id="CHEBI:17536"/>
    </ligand>
</feature>
<feature type="domain" description="Peptidase M20 dimerisation" evidence="9">
    <location>
        <begin position="210"/>
        <end position="309"/>
    </location>
</feature>
<reference evidence="10 11" key="2">
    <citation type="submission" date="2019-09" db="EMBL/GenBank/DDBJ databases">
        <authorList>
            <person name="Jin C."/>
        </authorList>
    </citation>
    <scope>NUCLEOTIDE SEQUENCE [LARGE SCALE GENOMIC DNA]</scope>
    <source>
        <strain evidence="10 11">BN140002</strain>
    </source>
</reference>
<dbReference type="PANTHER" id="PTHR32494:SF19">
    <property type="entry name" value="ALLANTOATE DEIMINASE-RELATED"/>
    <property type="match status" value="1"/>
</dbReference>
<dbReference type="GO" id="GO:0016813">
    <property type="term" value="F:hydrolase activity, acting on carbon-nitrogen (but not peptide) bonds, in linear amidines"/>
    <property type="evidence" value="ECO:0007669"/>
    <property type="project" value="InterPro"/>
</dbReference>
<dbReference type="RefSeq" id="WP_149820134.1">
    <property type="nucleotide sequence ID" value="NZ_VUOA01000033.1"/>
</dbReference>
<evidence type="ECO:0000256" key="1">
    <source>
        <dbReference type="ARBA" id="ARBA00001936"/>
    </source>
</evidence>
<reference evidence="10 11" key="1">
    <citation type="submission" date="2019-09" db="EMBL/GenBank/DDBJ databases">
        <title>Salinarimonas rosea gen. nov., sp. nov., a new member of the a-2 subgroup of the Proteobacteria.</title>
        <authorList>
            <person name="Liu J."/>
        </authorList>
    </citation>
    <scope>NUCLEOTIDE SEQUENCE [LARGE SCALE GENOMIC DNA]</scope>
    <source>
        <strain evidence="10 11">BN140002</strain>
    </source>
</reference>
<dbReference type="InterPro" id="IPR002933">
    <property type="entry name" value="Peptidase_M20"/>
</dbReference>
<dbReference type="PIRSF" id="PIRSF001235">
    <property type="entry name" value="Amidase_carbamoylase"/>
    <property type="match status" value="1"/>
</dbReference>
<evidence type="ECO:0000256" key="8">
    <source>
        <dbReference type="PIRSR" id="PIRSR001235-2"/>
    </source>
</evidence>
<evidence type="ECO:0000313" key="11">
    <source>
        <dbReference type="Proteomes" id="UP000323142"/>
    </source>
</evidence>
<feature type="binding site" evidence="7">
    <location>
        <position position="125"/>
    </location>
    <ligand>
        <name>Zn(2+)</name>
        <dbReference type="ChEBI" id="CHEBI:29105"/>
        <label>2</label>
    </ligand>
</feature>
<evidence type="ECO:0000256" key="5">
    <source>
        <dbReference type="ARBA" id="ARBA00022801"/>
    </source>
</evidence>
<comment type="cofactor">
    <cofactor evidence="7">
        <name>Zn(2+)</name>
        <dbReference type="ChEBI" id="CHEBI:29105"/>
    </cofactor>
    <text evidence="7">Binds 2 Zn(2+) ions per subunit.</text>
</comment>
<evidence type="ECO:0000256" key="4">
    <source>
        <dbReference type="ARBA" id="ARBA00022723"/>
    </source>
</evidence>
<dbReference type="Pfam" id="PF07687">
    <property type="entry name" value="M20_dimer"/>
    <property type="match status" value="1"/>
</dbReference>
<evidence type="ECO:0000256" key="7">
    <source>
        <dbReference type="PIRSR" id="PIRSR001235-1"/>
    </source>
</evidence>
<comment type="caution">
    <text evidence="10">The sequence shown here is derived from an EMBL/GenBank/DDBJ whole genome shotgun (WGS) entry which is preliminary data.</text>
</comment>
<dbReference type="GO" id="GO:0046872">
    <property type="term" value="F:metal ion binding"/>
    <property type="evidence" value="ECO:0007669"/>
    <property type="project" value="UniProtKB-KW"/>
</dbReference>